<dbReference type="PANTHER" id="PTHR12197">
    <property type="entry name" value="HISTONE-LYSINE N-METHYLTRANSFERASE SMYD"/>
    <property type="match status" value="1"/>
</dbReference>
<dbReference type="PROSITE" id="PS50865">
    <property type="entry name" value="ZF_MYND_2"/>
    <property type="match status" value="1"/>
</dbReference>
<sequence>MTSTALQDYLSVYGLDLQATLNSTKGRAIISTDYHKRGTVLVTSQPLGTVALPSSRHEICNYCFRKPQTPTSLQRCSQCKSAYFCDMACFKNAWASYHQYVCQSASINNQHLGDNHDQDALDLEMLERVALNCWRYNKRTQNYEQQQQQQRLEQADKGVTVGTDTSIDANDYNVDEEGVDVTMEAFYSLMGHETKQPKHVLQRYTRLAEKALARTYLAGCGLTKEQLVQYLCRFQCNNFGVHDDHLFTIGEGTYPVASLFNHSCRPNAVVMYDGALLSVVAIEPITPDQEVTIAYVDAAHDRSHRQSSLLSKYFFDCRCVRCADDADDNDDDNNDGNIYSQIDTLLGNEASDWDRAEALLQEHRLEDSDSTITIATLRDKILQQVNEWDLLEMTRLYDRKHDSVPDPSKPLTLASYTHYAIQFFAPYLWSSCNLGLSFGNEQSASSVLSSTAASTTSNTTGNTVNGSSLSGTVPPLPSPPSRGLSYFDDPLPQNARPKVSTSYKGIFTHMMESVQSYPLAADGCIPYRLTTLAASTQLLYDEMDLGHWRNAVKLGMYVLIQYCWIYPPYHPILAQHLLLLAKCCWNSIIKSELVGDGKALETSYQRGVRRWIMLSKETLAPVVGKKGEQWRELIELEWIFLREQQLKK</sequence>
<evidence type="ECO:0000259" key="7">
    <source>
        <dbReference type="PROSITE" id="PS50865"/>
    </source>
</evidence>
<keyword evidence="1" id="KW-0479">Metal-binding</keyword>
<evidence type="ECO:0000256" key="3">
    <source>
        <dbReference type="ARBA" id="ARBA00022833"/>
    </source>
</evidence>
<evidence type="ECO:0008006" key="10">
    <source>
        <dbReference type="Google" id="ProtNLM"/>
    </source>
</evidence>
<dbReference type="InterPro" id="IPR002893">
    <property type="entry name" value="Znf_MYND"/>
</dbReference>
<accession>A0A1X2I6D0</accession>
<feature type="domain" description="SET" evidence="6">
    <location>
        <begin position="13"/>
        <end position="296"/>
    </location>
</feature>
<comment type="caution">
    <text evidence="8">The sequence shown here is derived from an EMBL/GenBank/DDBJ whole genome shotgun (WGS) entry which is preliminary data.</text>
</comment>
<evidence type="ECO:0000256" key="1">
    <source>
        <dbReference type="ARBA" id="ARBA00022723"/>
    </source>
</evidence>
<dbReference type="Gene3D" id="1.25.40.10">
    <property type="entry name" value="Tetratricopeptide repeat domain"/>
    <property type="match status" value="1"/>
</dbReference>
<evidence type="ECO:0000313" key="8">
    <source>
        <dbReference type="EMBL" id="ORZ10415.1"/>
    </source>
</evidence>
<feature type="domain" description="MYND-type" evidence="7">
    <location>
        <begin position="60"/>
        <end position="102"/>
    </location>
</feature>
<dbReference type="OrthoDB" id="5945798at2759"/>
<evidence type="ECO:0000259" key="6">
    <source>
        <dbReference type="PROSITE" id="PS50280"/>
    </source>
</evidence>
<keyword evidence="2 4" id="KW-0863">Zinc-finger</keyword>
<keyword evidence="3" id="KW-0862">Zinc</keyword>
<dbReference type="PANTHER" id="PTHR12197:SF251">
    <property type="entry name" value="EG:BACR7C10.4 PROTEIN"/>
    <property type="match status" value="1"/>
</dbReference>
<dbReference type="SUPFAM" id="SSF144232">
    <property type="entry name" value="HIT/MYND zinc finger-like"/>
    <property type="match status" value="1"/>
</dbReference>
<proteinExistence type="predicted"/>
<dbReference type="Pfam" id="PF00856">
    <property type="entry name" value="SET"/>
    <property type="match status" value="1"/>
</dbReference>
<keyword evidence="9" id="KW-1185">Reference proteome</keyword>
<evidence type="ECO:0000256" key="5">
    <source>
        <dbReference type="SAM" id="MobiDB-lite"/>
    </source>
</evidence>
<dbReference type="PROSITE" id="PS50280">
    <property type="entry name" value="SET"/>
    <property type="match status" value="1"/>
</dbReference>
<dbReference type="InterPro" id="IPR050869">
    <property type="entry name" value="H3K4_H4K5_MeTrfase"/>
</dbReference>
<organism evidence="8 9">
    <name type="scientific">Absidia repens</name>
    <dbReference type="NCBI Taxonomy" id="90262"/>
    <lineage>
        <taxon>Eukaryota</taxon>
        <taxon>Fungi</taxon>
        <taxon>Fungi incertae sedis</taxon>
        <taxon>Mucoromycota</taxon>
        <taxon>Mucoromycotina</taxon>
        <taxon>Mucoromycetes</taxon>
        <taxon>Mucorales</taxon>
        <taxon>Cunninghamellaceae</taxon>
        <taxon>Absidia</taxon>
    </lineage>
</organism>
<dbReference type="Pfam" id="PF01753">
    <property type="entry name" value="zf-MYND"/>
    <property type="match status" value="1"/>
</dbReference>
<dbReference type="GO" id="GO:0008270">
    <property type="term" value="F:zinc ion binding"/>
    <property type="evidence" value="ECO:0007669"/>
    <property type="project" value="UniProtKB-KW"/>
</dbReference>
<dbReference type="InterPro" id="IPR011990">
    <property type="entry name" value="TPR-like_helical_dom_sf"/>
</dbReference>
<dbReference type="InterPro" id="IPR046341">
    <property type="entry name" value="SET_dom_sf"/>
</dbReference>
<name>A0A1X2I6D0_9FUNG</name>
<dbReference type="InterPro" id="IPR001214">
    <property type="entry name" value="SET_dom"/>
</dbReference>
<evidence type="ECO:0000313" key="9">
    <source>
        <dbReference type="Proteomes" id="UP000193560"/>
    </source>
</evidence>
<gene>
    <name evidence="8" type="ORF">BCR42DRAFT_422337</name>
</gene>
<dbReference type="GO" id="GO:0005634">
    <property type="term" value="C:nucleus"/>
    <property type="evidence" value="ECO:0007669"/>
    <property type="project" value="TreeGrafter"/>
</dbReference>
<dbReference type="AlphaFoldDB" id="A0A1X2I6D0"/>
<feature type="region of interest" description="Disordered" evidence="5">
    <location>
        <begin position="453"/>
        <end position="474"/>
    </location>
</feature>
<dbReference type="EMBL" id="MCGE01000024">
    <property type="protein sequence ID" value="ORZ10415.1"/>
    <property type="molecule type" value="Genomic_DNA"/>
</dbReference>
<feature type="compositionally biased region" description="Low complexity" evidence="5">
    <location>
        <begin position="453"/>
        <end position="473"/>
    </location>
</feature>
<dbReference type="Gene3D" id="6.10.140.2220">
    <property type="match status" value="1"/>
</dbReference>
<dbReference type="STRING" id="90262.A0A1X2I6D0"/>
<reference evidence="8 9" key="1">
    <citation type="submission" date="2016-07" db="EMBL/GenBank/DDBJ databases">
        <title>Pervasive Adenine N6-methylation of Active Genes in Fungi.</title>
        <authorList>
            <consortium name="DOE Joint Genome Institute"/>
            <person name="Mondo S.J."/>
            <person name="Dannebaum R.O."/>
            <person name="Kuo R.C."/>
            <person name="Labutti K."/>
            <person name="Haridas S."/>
            <person name="Kuo A."/>
            <person name="Salamov A."/>
            <person name="Ahrendt S.R."/>
            <person name="Lipzen A."/>
            <person name="Sullivan W."/>
            <person name="Andreopoulos W.B."/>
            <person name="Clum A."/>
            <person name="Lindquist E."/>
            <person name="Daum C."/>
            <person name="Ramamoorthy G.K."/>
            <person name="Gryganskyi A."/>
            <person name="Culley D."/>
            <person name="Magnuson J.K."/>
            <person name="James T.Y."/>
            <person name="O'Malley M.A."/>
            <person name="Stajich J.E."/>
            <person name="Spatafora J.W."/>
            <person name="Visel A."/>
            <person name="Grigoriev I.V."/>
        </authorList>
    </citation>
    <scope>NUCLEOTIDE SEQUENCE [LARGE SCALE GENOMIC DNA]</scope>
    <source>
        <strain evidence="8 9">NRRL 1336</strain>
    </source>
</reference>
<protein>
    <recommendedName>
        <fullName evidence="10">SET domain-containing protein</fullName>
    </recommendedName>
</protein>
<dbReference type="Gene3D" id="2.170.270.10">
    <property type="entry name" value="SET domain"/>
    <property type="match status" value="1"/>
</dbReference>
<dbReference type="Proteomes" id="UP000193560">
    <property type="component" value="Unassembled WGS sequence"/>
</dbReference>
<dbReference type="Gene3D" id="1.10.220.160">
    <property type="match status" value="1"/>
</dbReference>
<dbReference type="SUPFAM" id="SSF82199">
    <property type="entry name" value="SET domain"/>
    <property type="match status" value="1"/>
</dbReference>
<evidence type="ECO:0000256" key="2">
    <source>
        <dbReference type="ARBA" id="ARBA00022771"/>
    </source>
</evidence>
<evidence type="ECO:0000256" key="4">
    <source>
        <dbReference type="PROSITE-ProRule" id="PRU00134"/>
    </source>
</evidence>